<dbReference type="InterPro" id="IPR036397">
    <property type="entry name" value="RNaseH_sf"/>
</dbReference>
<dbReference type="PANTHER" id="PTHR47074">
    <property type="entry name" value="BNAC02G40300D PROTEIN"/>
    <property type="match status" value="1"/>
</dbReference>
<dbReference type="SUPFAM" id="SSF53098">
    <property type="entry name" value="Ribonuclease H-like"/>
    <property type="match status" value="1"/>
</dbReference>
<proteinExistence type="predicted"/>
<organism evidence="3 4">
    <name type="scientific">Lolium multiflorum</name>
    <name type="common">Italian ryegrass</name>
    <name type="synonym">Lolium perenne subsp. multiflorum</name>
    <dbReference type="NCBI Taxonomy" id="4521"/>
    <lineage>
        <taxon>Eukaryota</taxon>
        <taxon>Viridiplantae</taxon>
        <taxon>Streptophyta</taxon>
        <taxon>Embryophyta</taxon>
        <taxon>Tracheophyta</taxon>
        <taxon>Spermatophyta</taxon>
        <taxon>Magnoliopsida</taxon>
        <taxon>Liliopsida</taxon>
        <taxon>Poales</taxon>
        <taxon>Poaceae</taxon>
        <taxon>BOP clade</taxon>
        <taxon>Pooideae</taxon>
        <taxon>Poodae</taxon>
        <taxon>Poeae</taxon>
        <taxon>Poeae Chloroplast Group 2 (Poeae type)</taxon>
        <taxon>Loliodinae</taxon>
        <taxon>Loliinae</taxon>
        <taxon>Lolium</taxon>
    </lineage>
</organism>
<gene>
    <name evidence="3" type="ORF">QYE76_063668</name>
</gene>
<reference evidence="3" key="1">
    <citation type="submission" date="2023-07" db="EMBL/GenBank/DDBJ databases">
        <title>A chromosome-level genome assembly of Lolium multiflorum.</title>
        <authorList>
            <person name="Chen Y."/>
            <person name="Copetti D."/>
            <person name="Kolliker R."/>
            <person name="Studer B."/>
        </authorList>
    </citation>
    <scope>NUCLEOTIDE SEQUENCE</scope>
    <source>
        <strain evidence="3">02402/16</strain>
        <tissue evidence="3">Leaf</tissue>
    </source>
</reference>
<dbReference type="InterPro" id="IPR052929">
    <property type="entry name" value="RNase_H-like_EbsB-rel"/>
</dbReference>
<evidence type="ECO:0000256" key="1">
    <source>
        <dbReference type="SAM" id="MobiDB-lite"/>
    </source>
</evidence>
<evidence type="ECO:0000313" key="3">
    <source>
        <dbReference type="EMBL" id="KAK1645863.1"/>
    </source>
</evidence>
<accession>A0AAD8S650</accession>
<feature type="region of interest" description="Disordered" evidence="1">
    <location>
        <begin position="282"/>
        <end position="301"/>
    </location>
</feature>
<evidence type="ECO:0000259" key="2">
    <source>
        <dbReference type="Pfam" id="PF13456"/>
    </source>
</evidence>
<sequence length="301" mass="33120">MINCSKAIALRHRLYEEWNLPDDSFFRYTGPDLALILLSQVSDQMREIEVTADPKGKRPMLVQLNANSEKQSKAQNQWTKPPEGWAKLNFDAGFNEQSNSGSWGAVLRNNKGGIILSAWGKINHCKNAEIAEATAGILALQSVIPNYSGPILVENDCATLVSEVKMVEKSKCAIANNVDEIKNLLRLFPDFAFSKVHRSCNEVAHVLARIGRSELGGQVPTPLVVSKAEKAEEDQGDPVQSTDLTPRLPDWAAATTGYHMSGHLHGRHTPPRQCLPPEILRRRPGRAAPPCAPESNSHLLP</sequence>
<evidence type="ECO:0000313" key="4">
    <source>
        <dbReference type="Proteomes" id="UP001231189"/>
    </source>
</evidence>
<dbReference type="Pfam" id="PF13456">
    <property type="entry name" value="RVT_3"/>
    <property type="match status" value="1"/>
</dbReference>
<dbReference type="InterPro" id="IPR002156">
    <property type="entry name" value="RNaseH_domain"/>
</dbReference>
<dbReference type="CDD" id="cd06222">
    <property type="entry name" value="RNase_H_like"/>
    <property type="match status" value="1"/>
</dbReference>
<keyword evidence="4" id="KW-1185">Reference proteome</keyword>
<dbReference type="AlphaFoldDB" id="A0AAD8S650"/>
<feature type="domain" description="RNase H type-1" evidence="2">
    <location>
        <begin position="89"/>
        <end position="209"/>
    </location>
</feature>
<feature type="region of interest" description="Disordered" evidence="1">
    <location>
        <begin position="228"/>
        <end position="247"/>
    </location>
</feature>
<dbReference type="Gene3D" id="3.30.420.10">
    <property type="entry name" value="Ribonuclease H-like superfamily/Ribonuclease H"/>
    <property type="match status" value="1"/>
</dbReference>
<protein>
    <recommendedName>
        <fullName evidence="2">RNase H type-1 domain-containing protein</fullName>
    </recommendedName>
</protein>
<dbReference type="Proteomes" id="UP001231189">
    <property type="component" value="Unassembled WGS sequence"/>
</dbReference>
<dbReference type="GO" id="GO:0004523">
    <property type="term" value="F:RNA-DNA hybrid ribonuclease activity"/>
    <property type="evidence" value="ECO:0007669"/>
    <property type="project" value="InterPro"/>
</dbReference>
<comment type="caution">
    <text evidence="3">The sequence shown here is derived from an EMBL/GenBank/DDBJ whole genome shotgun (WGS) entry which is preliminary data.</text>
</comment>
<name>A0AAD8S650_LOLMU</name>
<dbReference type="PANTHER" id="PTHR47074:SF11">
    <property type="entry name" value="REVERSE TRANSCRIPTASE-LIKE PROTEIN"/>
    <property type="match status" value="1"/>
</dbReference>
<dbReference type="InterPro" id="IPR012337">
    <property type="entry name" value="RNaseH-like_sf"/>
</dbReference>
<dbReference type="GO" id="GO:0003676">
    <property type="term" value="F:nucleic acid binding"/>
    <property type="evidence" value="ECO:0007669"/>
    <property type="project" value="InterPro"/>
</dbReference>
<dbReference type="EMBL" id="JAUUTY010000004">
    <property type="protein sequence ID" value="KAK1645863.1"/>
    <property type="molecule type" value="Genomic_DNA"/>
</dbReference>
<dbReference type="InterPro" id="IPR044730">
    <property type="entry name" value="RNase_H-like_dom_plant"/>
</dbReference>